<protein>
    <recommendedName>
        <fullName evidence="2">CARDB domain-containing protein</fullName>
    </recommendedName>
</protein>
<dbReference type="EMBL" id="BARW01002433">
    <property type="protein sequence ID" value="GAI71269.1"/>
    <property type="molecule type" value="Genomic_DNA"/>
</dbReference>
<proteinExistence type="predicted"/>
<evidence type="ECO:0008006" key="2">
    <source>
        <dbReference type="Google" id="ProtNLM"/>
    </source>
</evidence>
<gene>
    <name evidence="1" type="ORF">S12H4_06786</name>
</gene>
<sequence>FYMPSEVTIIPGEVWGGFPYYHYRFEVTITNRGGGPGTYQYTYEILYNSGVIFEKATKSITLGPGESHIWARELDIRWDIVANFKVTLRGTWPENNYSTTGWFTKP</sequence>
<dbReference type="AlphaFoldDB" id="X1STW3"/>
<name>X1STW3_9ZZZZ</name>
<feature type="non-terminal residue" evidence="1">
    <location>
        <position position="1"/>
    </location>
</feature>
<accession>X1STW3</accession>
<evidence type="ECO:0000313" key="1">
    <source>
        <dbReference type="EMBL" id="GAI71269.1"/>
    </source>
</evidence>
<reference evidence="1" key="1">
    <citation type="journal article" date="2014" name="Front. Microbiol.">
        <title>High frequency of phylogenetically diverse reductive dehalogenase-homologous genes in deep subseafloor sedimentary metagenomes.</title>
        <authorList>
            <person name="Kawai M."/>
            <person name="Futagami T."/>
            <person name="Toyoda A."/>
            <person name="Takaki Y."/>
            <person name="Nishi S."/>
            <person name="Hori S."/>
            <person name="Arai W."/>
            <person name="Tsubouchi T."/>
            <person name="Morono Y."/>
            <person name="Uchiyama I."/>
            <person name="Ito T."/>
            <person name="Fujiyama A."/>
            <person name="Inagaki F."/>
            <person name="Takami H."/>
        </authorList>
    </citation>
    <scope>NUCLEOTIDE SEQUENCE</scope>
    <source>
        <strain evidence="1">Expedition CK06-06</strain>
    </source>
</reference>
<comment type="caution">
    <text evidence="1">The sequence shown here is derived from an EMBL/GenBank/DDBJ whole genome shotgun (WGS) entry which is preliminary data.</text>
</comment>
<organism evidence="1">
    <name type="scientific">marine sediment metagenome</name>
    <dbReference type="NCBI Taxonomy" id="412755"/>
    <lineage>
        <taxon>unclassified sequences</taxon>
        <taxon>metagenomes</taxon>
        <taxon>ecological metagenomes</taxon>
    </lineage>
</organism>